<dbReference type="GO" id="GO:0022900">
    <property type="term" value="P:electron transport chain"/>
    <property type="evidence" value="ECO:0007669"/>
    <property type="project" value="UniProtKB-UniRule"/>
</dbReference>
<reference evidence="11 12" key="1">
    <citation type="submission" date="2019-02" db="EMBL/GenBank/DDBJ databases">
        <title>Genomic Encyclopedia of Type Strains, Phase IV (KMG-IV): sequencing the most valuable type-strain genomes for metagenomic binning, comparative biology and taxonomic classification.</title>
        <authorList>
            <person name="Goeker M."/>
        </authorList>
    </citation>
    <scope>NUCLEOTIDE SEQUENCE [LARGE SCALE GENOMIC DNA]</scope>
    <source>
        <strain evidence="11 12">DSM 105135</strain>
    </source>
</reference>
<keyword evidence="10" id="KW-0997">Cell inner membrane</keyword>
<evidence type="ECO:0000313" key="12">
    <source>
        <dbReference type="Proteomes" id="UP000292423"/>
    </source>
</evidence>
<protein>
    <recommendedName>
        <fullName evidence="10">Ion-translocating oxidoreductase complex subunit D</fullName>
        <ecNumber evidence="10">7.-.-.-</ecNumber>
    </recommendedName>
    <alternativeName>
        <fullName evidence="10">Rnf electron transport complex subunit D</fullName>
    </alternativeName>
</protein>
<evidence type="ECO:0000256" key="5">
    <source>
        <dbReference type="ARBA" id="ARBA00022692"/>
    </source>
</evidence>
<keyword evidence="4 10" id="KW-0288">FMN</keyword>
<keyword evidence="7 10" id="KW-0249">Electron transport</keyword>
<feature type="modified residue" description="FMN phosphoryl threonine" evidence="10">
    <location>
        <position position="172"/>
    </location>
</feature>
<evidence type="ECO:0000256" key="8">
    <source>
        <dbReference type="ARBA" id="ARBA00022989"/>
    </source>
</evidence>
<feature type="transmembrane region" description="Helical" evidence="10">
    <location>
        <begin position="69"/>
        <end position="89"/>
    </location>
</feature>
<dbReference type="Proteomes" id="UP000292423">
    <property type="component" value="Unassembled WGS sequence"/>
</dbReference>
<dbReference type="PANTHER" id="PTHR30578:SF0">
    <property type="entry name" value="ION-TRANSLOCATING OXIDOREDUCTASE COMPLEX SUBUNIT D"/>
    <property type="match status" value="1"/>
</dbReference>
<name>A0A4Q7Z4S2_9GAMM</name>
<keyword evidence="3 10" id="KW-0285">Flavoprotein</keyword>
<evidence type="ECO:0000256" key="2">
    <source>
        <dbReference type="ARBA" id="ARBA00022553"/>
    </source>
</evidence>
<gene>
    <name evidence="10" type="primary">rnfD</name>
    <name evidence="11" type="ORF">EV700_2097</name>
</gene>
<comment type="similarity">
    <text evidence="10">Belongs to the NqrB/RnfD family.</text>
</comment>
<feature type="transmembrane region" description="Helical" evidence="10">
    <location>
        <begin position="248"/>
        <end position="267"/>
    </location>
</feature>
<comment type="cofactor">
    <cofactor evidence="10">
        <name>FMN</name>
        <dbReference type="ChEBI" id="CHEBI:58210"/>
    </cofactor>
</comment>
<dbReference type="EC" id="7.-.-.-" evidence="10"/>
<comment type="subunit">
    <text evidence="10">The complex is composed of six subunits: RnfA, RnfB, RnfC, RnfD, RnfE and RnfG.</text>
</comment>
<dbReference type="Pfam" id="PF03116">
    <property type="entry name" value="NQR2_RnfD_RnfE"/>
    <property type="match status" value="1"/>
</dbReference>
<comment type="caution">
    <text evidence="11">The sequence shown here is derived from an EMBL/GenBank/DDBJ whole genome shotgun (WGS) entry which is preliminary data.</text>
</comment>
<feature type="transmembrane region" description="Helical" evidence="10">
    <location>
        <begin position="34"/>
        <end position="57"/>
    </location>
</feature>
<accession>A0A4Q7Z4S2</accession>
<dbReference type="AlphaFoldDB" id="A0A4Q7Z4S2"/>
<dbReference type="EMBL" id="SHKX01000012">
    <property type="protein sequence ID" value="RZU45278.1"/>
    <property type="molecule type" value="Genomic_DNA"/>
</dbReference>
<keyword evidence="6 10" id="KW-1278">Translocase</keyword>
<evidence type="ECO:0000256" key="7">
    <source>
        <dbReference type="ARBA" id="ARBA00022982"/>
    </source>
</evidence>
<evidence type="ECO:0000256" key="1">
    <source>
        <dbReference type="ARBA" id="ARBA00022448"/>
    </source>
</evidence>
<feature type="transmembrane region" description="Helical" evidence="10">
    <location>
        <begin position="279"/>
        <end position="297"/>
    </location>
</feature>
<keyword evidence="1 10" id="KW-0813">Transport</keyword>
<evidence type="ECO:0000256" key="6">
    <source>
        <dbReference type="ARBA" id="ARBA00022967"/>
    </source>
</evidence>
<feature type="transmembrane region" description="Helical" evidence="10">
    <location>
        <begin position="303"/>
        <end position="322"/>
    </location>
</feature>
<evidence type="ECO:0000256" key="9">
    <source>
        <dbReference type="ARBA" id="ARBA00023136"/>
    </source>
</evidence>
<evidence type="ECO:0000256" key="3">
    <source>
        <dbReference type="ARBA" id="ARBA00022630"/>
    </source>
</evidence>
<evidence type="ECO:0000256" key="10">
    <source>
        <dbReference type="HAMAP-Rule" id="MF_00462"/>
    </source>
</evidence>
<comment type="subcellular location">
    <subcellularLocation>
        <location evidence="10">Cell inner membrane</location>
        <topology evidence="10">Multi-pass membrane protein</topology>
    </subcellularLocation>
</comment>
<keyword evidence="8 10" id="KW-1133">Transmembrane helix</keyword>
<evidence type="ECO:0000313" key="11">
    <source>
        <dbReference type="EMBL" id="RZU45278.1"/>
    </source>
</evidence>
<proteinExistence type="inferred from homology"/>
<dbReference type="RefSeq" id="WP_130413449.1">
    <property type="nucleotide sequence ID" value="NZ_SHKX01000012.1"/>
</dbReference>
<dbReference type="NCBIfam" id="TIGR01946">
    <property type="entry name" value="rnfD"/>
    <property type="match status" value="1"/>
</dbReference>
<keyword evidence="5 10" id="KW-0812">Transmembrane</keyword>
<dbReference type="InterPro" id="IPR004338">
    <property type="entry name" value="NqrB/RnfD"/>
</dbReference>
<keyword evidence="12" id="KW-1185">Reference proteome</keyword>
<keyword evidence="9 10" id="KW-0472">Membrane</keyword>
<keyword evidence="2 10" id="KW-0597">Phosphoprotein</keyword>
<sequence>MALMTVTSPHATGRRSTGQVMRHVVLATVPGMLALAYAFGAGVILNVLWCVLAGVLLEAACLKARGRPVRFFLQDFSVVVTGLLLGLAIPPSSPWWIGLIGMLFAVPIAKHLYGGLGSNPFNPAMIAYALLLVSFPAEMTRWNPTGFTFDPVAALKAFAGQPVLPDALSGATPLDVFRQKARTGVSENAWFNEGVQLQGWAAVNLAFLLGGAYLLSQRIISWHIPVSLLLALGGLSTVFYLFDAGHYGSPLFHLLSGATMLGAFFIATDPVTAATSRPAQLVYGAGIGALIFVIRSWGGYPDAVAFAVLLMNLAAPTIDLLVKPRTFGHDVKPVKWKGGKS</sequence>
<evidence type="ECO:0000256" key="4">
    <source>
        <dbReference type="ARBA" id="ARBA00022643"/>
    </source>
</evidence>
<dbReference type="GO" id="GO:0005886">
    <property type="term" value="C:plasma membrane"/>
    <property type="evidence" value="ECO:0007669"/>
    <property type="project" value="UniProtKB-SubCell"/>
</dbReference>
<dbReference type="GO" id="GO:0055085">
    <property type="term" value="P:transmembrane transport"/>
    <property type="evidence" value="ECO:0007669"/>
    <property type="project" value="InterPro"/>
</dbReference>
<comment type="function">
    <text evidence="10">Part of a membrane-bound complex that couples electron transfer with translocation of ions across the membrane.</text>
</comment>
<dbReference type="PANTHER" id="PTHR30578">
    <property type="entry name" value="ELECTRON TRANSPORT COMPLEX PROTEIN RNFD"/>
    <property type="match status" value="1"/>
</dbReference>
<dbReference type="HAMAP" id="MF_00462">
    <property type="entry name" value="RsxD_RnfD"/>
    <property type="match status" value="1"/>
</dbReference>
<keyword evidence="10" id="KW-1003">Cell membrane</keyword>
<dbReference type="InterPro" id="IPR011303">
    <property type="entry name" value="RnfD_bac"/>
</dbReference>
<dbReference type="OrthoDB" id="9776359at2"/>
<organism evidence="11 12">
    <name type="scientific">Fluviicoccus keumensis</name>
    <dbReference type="NCBI Taxonomy" id="1435465"/>
    <lineage>
        <taxon>Bacteria</taxon>
        <taxon>Pseudomonadati</taxon>
        <taxon>Pseudomonadota</taxon>
        <taxon>Gammaproteobacteria</taxon>
        <taxon>Moraxellales</taxon>
        <taxon>Moraxellaceae</taxon>
        <taxon>Fluviicoccus</taxon>
    </lineage>
</organism>
<feature type="transmembrane region" description="Helical" evidence="10">
    <location>
        <begin position="120"/>
        <end position="137"/>
    </location>
</feature>
<feature type="transmembrane region" description="Helical" evidence="10">
    <location>
        <begin position="222"/>
        <end position="242"/>
    </location>
</feature>